<dbReference type="EMBL" id="BOQE01000001">
    <property type="protein sequence ID" value="GIM45459.1"/>
    <property type="molecule type" value="Genomic_DNA"/>
</dbReference>
<dbReference type="RefSeq" id="WP_282198660.1">
    <property type="nucleotide sequence ID" value="NZ_BOQE01000001.1"/>
</dbReference>
<keyword evidence="3" id="KW-1133">Transmembrane helix</keyword>
<protein>
    <submittedName>
        <fullName evidence="5">Multidrug transporter</fullName>
    </submittedName>
</protein>
<accession>A0AAV4LCN4</accession>
<evidence type="ECO:0000259" key="4">
    <source>
        <dbReference type="Pfam" id="PF00892"/>
    </source>
</evidence>
<feature type="transmembrane region" description="Helical" evidence="3">
    <location>
        <begin position="131"/>
        <end position="149"/>
    </location>
</feature>
<evidence type="ECO:0000313" key="5">
    <source>
        <dbReference type="EMBL" id="GIM45459.1"/>
    </source>
</evidence>
<feature type="domain" description="EamA" evidence="4">
    <location>
        <begin position="11"/>
        <end position="144"/>
    </location>
</feature>
<feature type="transmembrane region" description="Helical" evidence="3">
    <location>
        <begin position="275"/>
        <end position="293"/>
    </location>
</feature>
<keyword evidence="6" id="KW-1185">Reference proteome</keyword>
<dbReference type="Pfam" id="PF00892">
    <property type="entry name" value="EamA"/>
    <property type="match status" value="2"/>
</dbReference>
<gene>
    <name evidence="5" type="ORF">DNHGIG_10080</name>
</gene>
<feature type="domain" description="EamA" evidence="4">
    <location>
        <begin position="158"/>
        <end position="290"/>
    </location>
</feature>
<comment type="similarity">
    <text evidence="2">Belongs to the EamA transporter family.</text>
</comment>
<feature type="transmembrane region" description="Helical" evidence="3">
    <location>
        <begin position="187"/>
        <end position="205"/>
    </location>
</feature>
<dbReference type="PANTHER" id="PTHR22911:SF137">
    <property type="entry name" value="SOLUTE CARRIER FAMILY 35 MEMBER G2-RELATED"/>
    <property type="match status" value="1"/>
</dbReference>
<feature type="transmembrane region" description="Helical" evidence="3">
    <location>
        <begin position="45"/>
        <end position="62"/>
    </location>
</feature>
<sequence>MEKSSSSSRLLAIFLVLLGGASYGLLSPLVKSAYHAGFSAEDVTSSQFTAAMLVIWIGAFFRIKQFRLLTRRDLGILAIIGVLSTGTTLFYYTSLVWLPASLAIVLLFQFTWVTMLIDFLVTRKKPTIHRWIALALILAGTVMAVNLWHEEWGNVSLLGLILGILSAVSYSLFLYVNGRIRSKAPAIVNSAVLVTTSAVTIYFVFPPAFLWNGTLPQGLWVWAFLIGCLGQVIPPVLFTIGIPKIGGSLAAVLGAIELPVGVVASFLILREPILLIQWMGVLLILGGMIVAQWQPGKRKLSAAKP</sequence>
<evidence type="ECO:0000313" key="6">
    <source>
        <dbReference type="Proteomes" id="UP001057291"/>
    </source>
</evidence>
<dbReference type="SUPFAM" id="SSF103481">
    <property type="entry name" value="Multidrug resistance efflux transporter EmrE"/>
    <property type="match status" value="2"/>
</dbReference>
<dbReference type="Proteomes" id="UP001057291">
    <property type="component" value="Unassembled WGS sequence"/>
</dbReference>
<evidence type="ECO:0000256" key="1">
    <source>
        <dbReference type="ARBA" id="ARBA00004127"/>
    </source>
</evidence>
<dbReference type="GO" id="GO:0016020">
    <property type="term" value="C:membrane"/>
    <property type="evidence" value="ECO:0007669"/>
    <property type="project" value="InterPro"/>
</dbReference>
<dbReference type="InterPro" id="IPR037185">
    <property type="entry name" value="EmrE-like"/>
</dbReference>
<evidence type="ECO:0000256" key="3">
    <source>
        <dbReference type="SAM" id="Phobius"/>
    </source>
</evidence>
<feature type="transmembrane region" description="Helical" evidence="3">
    <location>
        <begin position="155"/>
        <end position="175"/>
    </location>
</feature>
<comment type="caution">
    <text evidence="5">The sequence shown here is derived from an EMBL/GenBank/DDBJ whole genome shotgun (WGS) entry which is preliminary data.</text>
</comment>
<evidence type="ECO:0000256" key="2">
    <source>
        <dbReference type="ARBA" id="ARBA00007362"/>
    </source>
</evidence>
<keyword evidence="3" id="KW-0472">Membrane</keyword>
<dbReference type="PANTHER" id="PTHR22911">
    <property type="entry name" value="ACYL-MALONYL CONDENSING ENZYME-RELATED"/>
    <property type="match status" value="1"/>
</dbReference>
<dbReference type="AlphaFoldDB" id="A0AAV4LCN4"/>
<keyword evidence="3" id="KW-0812">Transmembrane</keyword>
<feature type="transmembrane region" description="Helical" evidence="3">
    <location>
        <begin position="98"/>
        <end position="119"/>
    </location>
</feature>
<organism evidence="5 6">
    <name type="scientific">Collibacillus ludicampi</name>
    <dbReference type="NCBI Taxonomy" id="2771369"/>
    <lineage>
        <taxon>Bacteria</taxon>
        <taxon>Bacillati</taxon>
        <taxon>Bacillota</taxon>
        <taxon>Bacilli</taxon>
        <taxon>Bacillales</taxon>
        <taxon>Alicyclobacillaceae</taxon>
        <taxon>Collibacillus</taxon>
    </lineage>
</organism>
<name>A0AAV4LCN4_9BACL</name>
<proteinExistence type="inferred from homology"/>
<reference evidence="5" key="1">
    <citation type="journal article" date="2023" name="Int. J. Syst. Evol. Microbiol.">
        <title>Collibacillus ludicampi gen. nov., sp. nov., a new soil bacterium of the family Alicyclobacillaceae.</title>
        <authorList>
            <person name="Jojima T."/>
            <person name="Ioku Y."/>
            <person name="Fukuta Y."/>
            <person name="Shirasaka N."/>
            <person name="Matsumura Y."/>
            <person name="Mori M."/>
        </authorList>
    </citation>
    <scope>NUCLEOTIDE SEQUENCE</scope>
    <source>
        <strain evidence="5">TP075</strain>
    </source>
</reference>
<comment type="subcellular location">
    <subcellularLocation>
        <location evidence="1">Endomembrane system</location>
        <topology evidence="1">Multi-pass membrane protein</topology>
    </subcellularLocation>
</comment>
<feature type="transmembrane region" description="Helical" evidence="3">
    <location>
        <begin position="249"/>
        <end position="269"/>
    </location>
</feature>
<dbReference type="InterPro" id="IPR000620">
    <property type="entry name" value="EamA_dom"/>
</dbReference>
<feature type="transmembrane region" description="Helical" evidence="3">
    <location>
        <begin position="220"/>
        <end position="242"/>
    </location>
</feature>
<feature type="transmembrane region" description="Helical" evidence="3">
    <location>
        <begin position="74"/>
        <end position="92"/>
    </location>
</feature>